<dbReference type="OrthoDB" id="1478556at2759"/>
<evidence type="ECO:0000313" key="10">
    <source>
        <dbReference type="Proteomes" id="UP000594262"/>
    </source>
</evidence>
<comment type="similarity">
    <text evidence="1 6">Belongs to the universal ribosomal protein uL11 family.</text>
</comment>
<dbReference type="FunFam" id="3.30.1550.10:FF:000002">
    <property type="entry name" value="60S ribosomal protein L12"/>
    <property type="match status" value="1"/>
</dbReference>
<dbReference type="Pfam" id="PF03946">
    <property type="entry name" value="Ribosomal_L11_N"/>
    <property type="match status" value="1"/>
</dbReference>
<evidence type="ECO:0000256" key="6">
    <source>
        <dbReference type="RuleBase" id="RU003978"/>
    </source>
</evidence>
<dbReference type="InterPro" id="IPR036796">
    <property type="entry name" value="Ribosomal_uL11_N_sf"/>
</dbReference>
<dbReference type="Pfam" id="PF00298">
    <property type="entry name" value="Ribosomal_L11"/>
    <property type="match status" value="1"/>
</dbReference>
<protein>
    <recommendedName>
        <fullName evidence="4">Large ribosomal subunit protein uL11</fullName>
    </recommendedName>
    <alternativeName>
        <fullName evidence="5">60S ribosomal protein L12</fullName>
    </alternativeName>
</protein>
<keyword evidence="10" id="KW-1185">Reference proteome</keyword>
<name>A0A7M5V2G4_9CNID</name>
<proteinExistence type="inferred from homology"/>
<dbReference type="SUPFAM" id="SSF46906">
    <property type="entry name" value="Ribosomal protein L11, C-terminal domain"/>
    <property type="match status" value="1"/>
</dbReference>
<dbReference type="RefSeq" id="XP_066935225.1">
    <property type="nucleotide sequence ID" value="XM_067079124.1"/>
</dbReference>
<dbReference type="Gene3D" id="1.10.10.250">
    <property type="entry name" value="Ribosomal protein L11, C-terminal domain"/>
    <property type="match status" value="1"/>
</dbReference>
<dbReference type="AlphaFoldDB" id="A0A7M5V2G4"/>
<dbReference type="GO" id="GO:0022625">
    <property type="term" value="C:cytosolic large ribosomal subunit"/>
    <property type="evidence" value="ECO:0007669"/>
    <property type="project" value="TreeGrafter"/>
</dbReference>
<dbReference type="SUPFAM" id="SSF54747">
    <property type="entry name" value="Ribosomal L11/L12e N-terminal domain"/>
    <property type="match status" value="1"/>
</dbReference>
<dbReference type="CDD" id="cd00349">
    <property type="entry name" value="Ribosomal_L11"/>
    <property type="match status" value="1"/>
</dbReference>
<evidence type="ECO:0000256" key="1">
    <source>
        <dbReference type="ARBA" id="ARBA00010537"/>
    </source>
</evidence>
<evidence type="ECO:0000313" key="9">
    <source>
        <dbReference type="EnsemblMetazoa" id="CLYHEMP010141.1"/>
    </source>
</evidence>
<feature type="domain" description="Large ribosomal subunit protein uL11 N-terminal" evidence="8">
    <location>
        <begin position="13"/>
        <end position="69"/>
    </location>
</feature>
<dbReference type="PANTHER" id="PTHR11661:SF2">
    <property type="entry name" value="LARGE RIBOSOMAL SUBUNIT PROTEIN UL11"/>
    <property type="match status" value="1"/>
</dbReference>
<dbReference type="GO" id="GO:0006412">
    <property type="term" value="P:translation"/>
    <property type="evidence" value="ECO:0007669"/>
    <property type="project" value="InterPro"/>
</dbReference>
<dbReference type="GO" id="GO:0070180">
    <property type="term" value="F:large ribosomal subunit rRNA binding"/>
    <property type="evidence" value="ECO:0007669"/>
    <property type="project" value="TreeGrafter"/>
</dbReference>
<dbReference type="PANTHER" id="PTHR11661">
    <property type="entry name" value="60S RIBOSOMAL PROTEIN L12"/>
    <property type="match status" value="1"/>
</dbReference>
<feature type="domain" description="Large ribosomal subunit protein uL11 C-terminal" evidence="7">
    <location>
        <begin position="74"/>
        <end position="143"/>
    </location>
</feature>
<dbReference type="Gene3D" id="3.30.1550.10">
    <property type="entry name" value="Ribosomal protein L11/L12, N-terminal domain"/>
    <property type="match status" value="1"/>
</dbReference>
<dbReference type="EnsemblMetazoa" id="CLYHEMT010141.1">
    <property type="protein sequence ID" value="CLYHEMP010141.1"/>
    <property type="gene ID" value="CLYHEMG010141"/>
</dbReference>
<dbReference type="GO" id="GO:0003735">
    <property type="term" value="F:structural constituent of ribosome"/>
    <property type="evidence" value="ECO:0007669"/>
    <property type="project" value="InterPro"/>
</dbReference>
<evidence type="ECO:0000259" key="8">
    <source>
        <dbReference type="Pfam" id="PF03946"/>
    </source>
</evidence>
<evidence type="ECO:0000259" key="7">
    <source>
        <dbReference type="Pfam" id="PF00298"/>
    </source>
</evidence>
<dbReference type="InterPro" id="IPR020784">
    <property type="entry name" value="Ribosomal_uL11_N"/>
</dbReference>
<dbReference type="Proteomes" id="UP000594262">
    <property type="component" value="Unplaced"/>
</dbReference>
<evidence type="ECO:0000256" key="5">
    <source>
        <dbReference type="ARBA" id="ARBA00035320"/>
    </source>
</evidence>
<dbReference type="PROSITE" id="PS00359">
    <property type="entry name" value="RIBOSOMAL_L11"/>
    <property type="match status" value="1"/>
</dbReference>
<accession>A0A7M5V2G4</accession>
<dbReference type="InterPro" id="IPR020785">
    <property type="entry name" value="Ribosomal_uL11_CS"/>
</dbReference>
<sequence length="165" mass="17727">MGPKFDPNAISYVCLRAVGGEVGATSALAPKIGPLGLSPKKVGDDIAKNTADWKGLKITVKLTIQNRQAKISVVPSAASLIIKALKEPPRDRKKVKHVKHDGNLTMDNIYDIAREMRERSLAKQFSGTVKEILGTAQSVGCTIDGDDPHSIIEKINDGEIECPDA</sequence>
<dbReference type="FunFam" id="1.10.10.250:FF:000002">
    <property type="entry name" value="60S ribosomal protein L12"/>
    <property type="match status" value="1"/>
</dbReference>
<dbReference type="InterPro" id="IPR000911">
    <property type="entry name" value="Ribosomal_uL11"/>
</dbReference>
<organism evidence="9 10">
    <name type="scientific">Clytia hemisphaerica</name>
    <dbReference type="NCBI Taxonomy" id="252671"/>
    <lineage>
        <taxon>Eukaryota</taxon>
        <taxon>Metazoa</taxon>
        <taxon>Cnidaria</taxon>
        <taxon>Hydrozoa</taxon>
        <taxon>Hydroidolina</taxon>
        <taxon>Leptothecata</taxon>
        <taxon>Obeliida</taxon>
        <taxon>Clytiidae</taxon>
        <taxon>Clytia</taxon>
    </lineage>
</organism>
<evidence type="ECO:0000256" key="4">
    <source>
        <dbReference type="ARBA" id="ARBA00035203"/>
    </source>
</evidence>
<dbReference type="InterPro" id="IPR036769">
    <property type="entry name" value="Ribosomal_uL11_C_sf"/>
</dbReference>
<dbReference type="SMART" id="SM00649">
    <property type="entry name" value="RL11"/>
    <property type="match status" value="1"/>
</dbReference>
<reference evidence="9" key="1">
    <citation type="submission" date="2021-01" db="UniProtKB">
        <authorList>
            <consortium name="EnsemblMetazoa"/>
        </authorList>
    </citation>
    <scope>IDENTIFICATION</scope>
</reference>
<dbReference type="GeneID" id="136822812"/>
<dbReference type="InterPro" id="IPR020783">
    <property type="entry name" value="Ribosomal_uL11_C"/>
</dbReference>
<dbReference type="HAMAP" id="MF_00736">
    <property type="entry name" value="Ribosomal_uL11"/>
    <property type="match status" value="1"/>
</dbReference>
<evidence type="ECO:0000256" key="2">
    <source>
        <dbReference type="ARBA" id="ARBA00022980"/>
    </source>
</evidence>
<keyword evidence="2 6" id="KW-0689">Ribosomal protein</keyword>
<evidence type="ECO:0000256" key="3">
    <source>
        <dbReference type="ARBA" id="ARBA00023274"/>
    </source>
</evidence>
<keyword evidence="3 6" id="KW-0687">Ribonucleoprotein</keyword>